<dbReference type="InterPro" id="IPR021323">
    <property type="entry name" value="DUF2927"/>
</dbReference>
<sequence length="215" mass="25294">MSKVKVIGKSEFPEEVTKHAVRELFITTAFNPEFGQQNKKIKKWGENLRVYIKNTEHVELIAEFERVSTEINALSSDITIERVVDEQQANFIIFLSSHHEYAKYRPNVKQYLDGNWGFFWTNRNRNSEIVKGNMHVDVIRCEDINCQKHLLREELTQALGMMNDSRKHKNSIFYSQWTCQPSYCELDKEVIKLFLSSEIKAGMNLSEVKQVLEWD</sequence>
<dbReference type="EMBL" id="JAENRR010000068">
    <property type="protein sequence ID" value="MBK3519444.1"/>
    <property type="molecule type" value="Genomic_DNA"/>
</dbReference>
<name>A0ABS1HP17_9BACT</name>
<organism evidence="1 2">
    <name type="scientific">Carboxylicivirga marina</name>
    <dbReference type="NCBI Taxonomy" id="2800988"/>
    <lineage>
        <taxon>Bacteria</taxon>
        <taxon>Pseudomonadati</taxon>
        <taxon>Bacteroidota</taxon>
        <taxon>Bacteroidia</taxon>
        <taxon>Marinilabiliales</taxon>
        <taxon>Marinilabiliaceae</taxon>
        <taxon>Carboxylicivirga</taxon>
    </lineage>
</organism>
<gene>
    <name evidence="1" type="ORF">JIV24_19010</name>
</gene>
<proteinExistence type="predicted"/>
<reference evidence="1 2" key="1">
    <citation type="submission" date="2021-01" db="EMBL/GenBank/DDBJ databases">
        <title>Carboxyliciviraga sp.nov., isolated from coastal sediments.</title>
        <authorList>
            <person name="Lu D."/>
            <person name="Zhang T."/>
        </authorList>
    </citation>
    <scope>NUCLEOTIDE SEQUENCE [LARGE SCALE GENOMIC DNA]</scope>
    <source>
        <strain evidence="1 2">N1Y132</strain>
    </source>
</reference>
<keyword evidence="2" id="KW-1185">Reference proteome</keyword>
<dbReference type="RefSeq" id="WP_200466663.1">
    <property type="nucleotide sequence ID" value="NZ_JAENRR010000068.1"/>
</dbReference>
<comment type="caution">
    <text evidence="1">The sequence shown here is derived from an EMBL/GenBank/DDBJ whole genome shotgun (WGS) entry which is preliminary data.</text>
</comment>
<dbReference type="Proteomes" id="UP000605676">
    <property type="component" value="Unassembled WGS sequence"/>
</dbReference>
<evidence type="ECO:0000313" key="1">
    <source>
        <dbReference type="EMBL" id="MBK3519444.1"/>
    </source>
</evidence>
<dbReference type="Pfam" id="PF11150">
    <property type="entry name" value="DUF2927"/>
    <property type="match status" value="1"/>
</dbReference>
<protein>
    <submittedName>
        <fullName evidence="1">DUF2927 domain-containing protein</fullName>
    </submittedName>
</protein>
<evidence type="ECO:0000313" key="2">
    <source>
        <dbReference type="Proteomes" id="UP000605676"/>
    </source>
</evidence>
<accession>A0ABS1HP17</accession>